<reference evidence="2 3" key="1">
    <citation type="submission" date="2019-03" db="EMBL/GenBank/DDBJ databases">
        <title>Bradyrhizobium diversity isolated from nodules of Chamaecrista fasciculata.</title>
        <authorList>
            <person name="Klepa M.S."/>
            <person name="Urquiaga M.O."/>
            <person name="Hungria M."/>
            <person name="Delamuta J.R."/>
        </authorList>
    </citation>
    <scope>NUCLEOTIDE SEQUENCE [LARGE SCALE GENOMIC DNA]</scope>
    <source>
        <strain evidence="2 3">CNPSo 3448</strain>
    </source>
</reference>
<dbReference type="OrthoDB" id="8234417at2"/>
<keyword evidence="1" id="KW-0472">Membrane</keyword>
<evidence type="ECO:0000313" key="3">
    <source>
        <dbReference type="Proteomes" id="UP000297966"/>
    </source>
</evidence>
<accession>A0A4Y9LN63</accession>
<feature type="transmembrane region" description="Helical" evidence="1">
    <location>
        <begin position="26"/>
        <end position="59"/>
    </location>
</feature>
<keyword evidence="3" id="KW-1185">Reference proteome</keyword>
<dbReference type="EMBL" id="SPQT01000025">
    <property type="protein sequence ID" value="TFV43162.1"/>
    <property type="molecule type" value="Genomic_DNA"/>
</dbReference>
<name>A0A4Y9LN63_9BRAD</name>
<proteinExistence type="predicted"/>
<dbReference type="RefSeq" id="WP_135177781.1">
    <property type="nucleotide sequence ID" value="NZ_SPQT01000025.1"/>
</dbReference>
<keyword evidence="1" id="KW-1133">Transmembrane helix</keyword>
<dbReference type="Proteomes" id="UP000297966">
    <property type="component" value="Unassembled WGS sequence"/>
</dbReference>
<comment type="caution">
    <text evidence="2">The sequence shown here is derived from an EMBL/GenBank/DDBJ whole genome shotgun (WGS) entry which is preliminary data.</text>
</comment>
<keyword evidence="1" id="KW-0812">Transmembrane</keyword>
<organism evidence="2 3">
    <name type="scientific">Bradyrhizobium niftali</name>
    <dbReference type="NCBI Taxonomy" id="2560055"/>
    <lineage>
        <taxon>Bacteria</taxon>
        <taxon>Pseudomonadati</taxon>
        <taxon>Pseudomonadota</taxon>
        <taxon>Alphaproteobacteria</taxon>
        <taxon>Hyphomicrobiales</taxon>
        <taxon>Nitrobacteraceae</taxon>
        <taxon>Bradyrhizobium</taxon>
    </lineage>
</organism>
<protein>
    <submittedName>
        <fullName evidence="2">Uncharacterized protein</fullName>
    </submittedName>
</protein>
<gene>
    <name evidence="2" type="ORF">E4K65_33570</name>
</gene>
<evidence type="ECO:0000313" key="2">
    <source>
        <dbReference type="EMBL" id="TFV43162.1"/>
    </source>
</evidence>
<dbReference type="AlphaFoldDB" id="A0A4Y9LN63"/>
<sequence>MTPVAIFLFLAGAVLAWRFRVWILVPFSLIAVVVTFLTQLSLGAGLAVACGCGFLMGFVPQTGYAFGLLAQTTLLARYPRKQTLSRKASVAALYRRTSADHTGR</sequence>
<evidence type="ECO:0000256" key="1">
    <source>
        <dbReference type="SAM" id="Phobius"/>
    </source>
</evidence>